<dbReference type="Proteomes" id="UP000294684">
    <property type="component" value="Unassembled WGS sequence"/>
</dbReference>
<dbReference type="InterPro" id="IPR051532">
    <property type="entry name" value="Ester_Hydrolysis_Enzymes"/>
</dbReference>
<feature type="domain" description="SGNH hydrolase-type esterase" evidence="1">
    <location>
        <begin position="48"/>
        <end position="272"/>
    </location>
</feature>
<dbReference type="OrthoDB" id="468550at2"/>
<dbReference type="GO" id="GO:0004622">
    <property type="term" value="F:phosphatidylcholine lysophospholipase activity"/>
    <property type="evidence" value="ECO:0007669"/>
    <property type="project" value="TreeGrafter"/>
</dbReference>
<accession>A0A4R8MNY6</accession>
<comment type="caution">
    <text evidence="2">The sequence shown here is derived from an EMBL/GenBank/DDBJ whole genome shotgun (WGS) entry which is preliminary data.</text>
</comment>
<dbReference type="AlphaFoldDB" id="A0A4R8MNY6"/>
<organism evidence="2 3">
    <name type="scientific">Leptospira meyeri</name>
    <dbReference type="NCBI Taxonomy" id="29508"/>
    <lineage>
        <taxon>Bacteria</taxon>
        <taxon>Pseudomonadati</taxon>
        <taxon>Spirochaetota</taxon>
        <taxon>Spirochaetia</taxon>
        <taxon>Leptospirales</taxon>
        <taxon>Leptospiraceae</taxon>
        <taxon>Leptospira</taxon>
    </lineage>
</organism>
<gene>
    <name evidence="2" type="ORF">CLV96_3365</name>
</gene>
<dbReference type="RefSeq" id="WP_004785338.1">
    <property type="nucleotide sequence ID" value="NZ_RQGE01000008.1"/>
</dbReference>
<dbReference type="EMBL" id="SORO01000003">
    <property type="protein sequence ID" value="TDY67811.1"/>
    <property type="molecule type" value="Genomic_DNA"/>
</dbReference>
<keyword evidence="3" id="KW-1185">Reference proteome</keyword>
<evidence type="ECO:0000259" key="1">
    <source>
        <dbReference type="Pfam" id="PF13472"/>
    </source>
</evidence>
<dbReference type="InterPro" id="IPR036514">
    <property type="entry name" value="SGNH_hydro_sf"/>
</dbReference>
<evidence type="ECO:0000313" key="2">
    <source>
        <dbReference type="EMBL" id="TDY67811.1"/>
    </source>
</evidence>
<protein>
    <submittedName>
        <fullName evidence="2">Lysophospholipase L1-like esterase</fullName>
    </submittedName>
</protein>
<dbReference type="SUPFAM" id="SSF52266">
    <property type="entry name" value="SGNH hydrolase"/>
    <property type="match status" value="1"/>
</dbReference>
<dbReference type="Pfam" id="PF13472">
    <property type="entry name" value="Lipase_GDSL_2"/>
    <property type="match status" value="1"/>
</dbReference>
<evidence type="ECO:0000313" key="3">
    <source>
        <dbReference type="Proteomes" id="UP000294684"/>
    </source>
</evidence>
<dbReference type="STRING" id="1193051.LEP1GSC017_0579"/>
<dbReference type="PANTHER" id="PTHR30383:SF5">
    <property type="entry name" value="SGNH HYDROLASE-TYPE ESTERASE DOMAIN-CONTAINING PROTEIN"/>
    <property type="match status" value="1"/>
</dbReference>
<dbReference type="PANTHER" id="PTHR30383">
    <property type="entry name" value="THIOESTERASE 1/PROTEASE 1/LYSOPHOSPHOLIPASE L1"/>
    <property type="match status" value="1"/>
</dbReference>
<sequence length="333" mass="36368">MKNRFFRSFPIILLFGFILFGLSRQTHISAEPTPSKLSSANYPIIRQFGDSITFGYGFVQCYGIPGFCMTTINNGGHIQTCSPCAVQEWGGGYRAWMTALALQPANQFVFGTIGYQCGGSNAIQWSTNSMSHDGYPGFRTDQLAPIAALPSIADITLVHAGTNDLIQGQPVSSATVNLTNIVMNLINQNPATTIYVAQIVRFMKPASTCTTCKDYSVLNPMVEKYNQWISNQLTKTVIGFPNQIVIVDMYDALTSSSDYSFDGVHPSSAGYQKMACSWVRAIKKMPSMPSSPCSDFSLGETKSLSTPLSSEAEKSLALPEQIQQIMQGKYKGL</sequence>
<dbReference type="InterPro" id="IPR013830">
    <property type="entry name" value="SGNH_hydro"/>
</dbReference>
<name>A0A4R8MNY6_LEPME</name>
<dbReference type="GeneID" id="79828632"/>
<reference evidence="2 3" key="1">
    <citation type="submission" date="2019-03" db="EMBL/GenBank/DDBJ databases">
        <title>Genomic Encyclopedia of Archaeal and Bacterial Type Strains, Phase II (KMG-II): from individual species to whole genera.</title>
        <authorList>
            <person name="Goeker M."/>
        </authorList>
    </citation>
    <scope>NUCLEOTIDE SEQUENCE [LARGE SCALE GENOMIC DNA]</scope>
    <source>
        <strain evidence="2 3">DSM 21537</strain>
    </source>
</reference>
<dbReference type="Gene3D" id="3.40.50.1110">
    <property type="entry name" value="SGNH hydrolase"/>
    <property type="match status" value="1"/>
</dbReference>
<proteinExistence type="predicted"/>